<evidence type="ECO:0000313" key="2">
    <source>
        <dbReference type="Proteomes" id="UP000639643"/>
    </source>
</evidence>
<dbReference type="EMBL" id="WIGM01000607">
    <property type="protein sequence ID" value="KAF6819664.1"/>
    <property type="molecule type" value="Genomic_DNA"/>
</dbReference>
<comment type="caution">
    <text evidence="1">The sequence shown here is derived from an EMBL/GenBank/DDBJ whole genome shotgun (WGS) entry which is preliminary data.</text>
</comment>
<evidence type="ECO:0000313" key="1">
    <source>
        <dbReference type="EMBL" id="KAF6819664.1"/>
    </source>
</evidence>
<organism evidence="1 2">
    <name type="scientific">Colletotrichum musicola</name>
    <dbReference type="NCBI Taxonomy" id="2175873"/>
    <lineage>
        <taxon>Eukaryota</taxon>
        <taxon>Fungi</taxon>
        <taxon>Dikarya</taxon>
        <taxon>Ascomycota</taxon>
        <taxon>Pezizomycotina</taxon>
        <taxon>Sordariomycetes</taxon>
        <taxon>Hypocreomycetidae</taxon>
        <taxon>Glomerellales</taxon>
        <taxon>Glomerellaceae</taxon>
        <taxon>Colletotrichum</taxon>
        <taxon>Colletotrichum orchidearum species complex</taxon>
    </lineage>
</organism>
<sequence>MSRSAADGSQPPLASTRYTTYYVHYIVLVRVGDHLMVDSTGRRDGMPSPSGRGIPPGLVIVPGDAAGFSNRAVPIAFQTFAATRQNILRVAGG</sequence>
<dbReference type="Proteomes" id="UP000639643">
    <property type="component" value="Unassembled WGS sequence"/>
</dbReference>
<proteinExistence type="predicted"/>
<gene>
    <name evidence="1" type="ORF">CMUS01_11678</name>
</gene>
<name>A0A8H6N470_9PEZI</name>
<accession>A0A8H6N470</accession>
<dbReference type="AlphaFoldDB" id="A0A8H6N470"/>
<protein>
    <submittedName>
        <fullName evidence="1">Uncharacterized protein</fullName>
    </submittedName>
</protein>
<keyword evidence="2" id="KW-1185">Reference proteome</keyword>
<reference evidence="1" key="1">
    <citation type="journal article" date="2020" name="Phytopathology">
        <title>Genome Sequence Resources of Colletotrichum truncatum, C. plurivorum, C. musicola, and C. sojae: Four Species Pathogenic to Soybean (Glycine max).</title>
        <authorList>
            <person name="Rogerio F."/>
            <person name="Boufleur T.R."/>
            <person name="Ciampi-Guillardi M."/>
            <person name="Sukno S.A."/>
            <person name="Thon M.R."/>
            <person name="Massola Junior N.S."/>
            <person name="Baroncelli R."/>
        </authorList>
    </citation>
    <scope>NUCLEOTIDE SEQUENCE</scope>
    <source>
        <strain evidence="1">LFN0074</strain>
    </source>
</reference>